<keyword evidence="3" id="KW-0732">Signal</keyword>
<evidence type="ECO:0000256" key="3">
    <source>
        <dbReference type="SAM" id="SignalP"/>
    </source>
</evidence>
<feature type="chain" id="PRO_5047018039" description="Tetratricopeptide repeat protein" evidence="3">
    <location>
        <begin position="26"/>
        <end position="427"/>
    </location>
</feature>
<dbReference type="InterPro" id="IPR019734">
    <property type="entry name" value="TPR_rpt"/>
</dbReference>
<accession>A0ABT0S7X0</accession>
<dbReference type="Gene3D" id="1.25.40.10">
    <property type="entry name" value="Tetratricopeptide repeat domain"/>
    <property type="match status" value="1"/>
</dbReference>
<feature type="repeat" description="TPR" evidence="1">
    <location>
        <begin position="135"/>
        <end position="168"/>
    </location>
</feature>
<proteinExistence type="predicted"/>
<dbReference type="EMBL" id="JAMGBB010000001">
    <property type="protein sequence ID" value="MCL6740240.1"/>
    <property type="molecule type" value="Genomic_DNA"/>
</dbReference>
<dbReference type="RefSeq" id="WP_249914683.1">
    <property type="nucleotide sequence ID" value="NZ_JAMGBB010000001.1"/>
</dbReference>
<sequence>MKLTSTAMALLLAGAGFAIATPAQAQYGSAPPAPTPSSNQMSDDAAKQDSGNQPKVSGAAKKEIVELQTAVNNKDVANIPAKAAAAKAKAKTKDDKYIIAQLQLKAAIAANDNAAMASSLQEVVDSGFLKPAEVGPVFLNLGKLQYNAKAYDAAGFAFDQVLKSDPNNVEALVLLAETRNNQNRTAEAIGLIQKAIAARTAAGQKAEEAWYKRAVALSYNAKLPTAPTLAREWVSAYPNPGNWRDTIRIYQMSTHAADAALLDSMRLARATGSLAGENDYYRYASTLVTKGFPGEAKAVLDQGFAAKAIDRSKDMFSQLYGTASGRAQGDQASLAASATAAKAAPDAKKAMVIAEAYYGYGDYSQSADLLRAALGKSGVDKDLANLRLGMALAQAGDKAGATAALNSAGGAQADLAKLWLAYVAQKG</sequence>
<feature type="region of interest" description="Disordered" evidence="2">
    <location>
        <begin position="26"/>
        <end position="59"/>
    </location>
</feature>
<organism evidence="4 5">
    <name type="scientific">Sphingomonas brevis</name>
    <dbReference type="NCBI Taxonomy" id="2908206"/>
    <lineage>
        <taxon>Bacteria</taxon>
        <taxon>Pseudomonadati</taxon>
        <taxon>Pseudomonadota</taxon>
        <taxon>Alphaproteobacteria</taxon>
        <taxon>Sphingomonadales</taxon>
        <taxon>Sphingomonadaceae</taxon>
        <taxon>Sphingomonas</taxon>
    </lineage>
</organism>
<evidence type="ECO:0000313" key="5">
    <source>
        <dbReference type="Proteomes" id="UP001165383"/>
    </source>
</evidence>
<name>A0ABT0S7X0_9SPHN</name>
<feature type="signal peptide" evidence="3">
    <location>
        <begin position="1"/>
        <end position="25"/>
    </location>
</feature>
<dbReference type="Proteomes" id="UP001165383">
    <property type="component" value="Unassembled WGS sequence"/>
</dbReference>
<dbReference type="PROSITE" id="PS50005">
    <property type="entry name" value="TPR"/>
    <property type="match status" value="1"/>
</dbReference>
<keyword evidence="5" id="KW-1185">Reference proteome</keyword>
<dbReference type="InterPro" id="IPR011990">
    <property type="entry name" value="TPR-like_helical_dom_sf"/>
</dbReference>
<evidence type="ECO:0008006" key="6">
    <source>
        <dbReference type="Google" id="ProtNLM"/>
    </source>
</evidence>
<comment type="caution">
    <text evidence="4">The sequence shown here is derived from an EMBL/GenBank/DDBJ whole genome shotgun (WGS) entry which is preliminary data.</text>
</comment>
<reference evidence="4" key="1">
    <citation type="submission" date="2022-05" db="EMBL/GenBank/DDBJ databases">
        <authorList>
            <person name="Jo J.-H."/>
            <person name="Im W.-T."/>
        </authorList>
    </citation>
    <scope>NUCLEOTIDE SEQUENCE</scope>
    <source>
        <strain evidence="4">RB56-2</strain>
    </source>
</reference>
<dbReference type="SUPFAM" id="SSF48452">
    <property type="entry name" value="TPR-like"/>
    <property type="match status" value="1"/>
</dbReference>
<evidence type="ECO:0000313" key="4">
    <source>
        <dbReference type="EMBL" id="MCL6740240.1"/>
    </source>
</evidence>
<gene>
    <name evidence="4" type="ORF">LZ518_03700</name>
</gene>
<protein>
    <recommendedName>
        <fullName evidence="6">Tetratricopeptide repeat protein</fullName>
    </recommendedName>
</protein>
<keyword evidence="1" id="KW-0802">TPR repeat</keyword>
<dbReference type="Pfam" id="PF14559">
    <property type="entry name" value="TPR_19"/>
    <property type="match status" value="1"/>
</dbReference>
<evidence type="ECO:0000256" key="2">
    <source>
        <dbReference type="SAM" id="MobiDB-lite"/>
    </source>
</evidence>
<evidence type="ECO:0000256" key="1">
    <source>
        <dbReference type="PROSITE-ProRule" id="PRU00339"/>
    </source>
</evidence>